<dbReference type="SUPFAM" id="SSF54791">
    <property type="entry name" value="Eukaryotic type KH-domain (KH-domain type I)"/>
    <property type="match status" value="4"/>
</dbReference>
<dbReference type="OrthoDB" id="5204190at2759"/>
<proteinExistence type="predicted"/>
<dbReference type="InterPro" id="IPR004088">
    <property type="entry name" value="KH_dom_type_1"/>
</dbReference>
<comment type="caution">
    <text evidence="5">The sequence shown here is derived from an EMBL/GenBank/DDBJ whole genome shotgun (WGS) entry which is preliminary data.</text>
</comment>
<organism evidence="5 6">
    <name type="scientific">Albugo candida</name>
    <dbReference type="NCBI Taxonomy" id="65357"/>
    <lineage>
        <taxon>Eukaryota</taxon>
        <taxon>Sar</taxon>
        <taxon>Stramenopiles</taxon>
        <taxon>Oomycota</taxon>
        <taxon>Peronosporomycetes</taxon>
        <taxon>Albuginales</taxon>
        <taxon>Albuginaceae</taxon>
        <taxon>Albugo</taxon>
    </lineage>
</organism>
<keyword evidence="1" id="KW-0677">Repeat</keyword>
<gene>
    <name evidence="5" type="ORF">BN9_023700</name>
</gene>
<reference evidence="5 6" key="1">
    <citation type="submission" date="2012-05" db="EMBL/GenBank/DDBJ databases">
        <title>Recombination and specialization in a pathogen metapopulation.</title>
        <authorList>
            <person name="Gardiner A."/>
            <person name="Kemen E."/>
            <person name="Schultz-Larsen T."/>
            <person name="MacLean D."/>
            <person name="Van Oosterhout C."/>
            <person name="Jones J.D.G."/>
        </authorList>
    </citation>
    <scope>NUCLEOTIDE SEQUENCE [LARGE SCALE GENOMIC DNA]</scope>
    <source>
        <strain evidence="5 6">Ac Nc2</strain>
    </source>
</reference>
<feature type="domain" description="K Homology" evidence="4">
    <location>
        <begin position="41"/>
        <end position="127"/>
    </location>
</feature>
<feature type="domain" description="K Homology" evidence="4">
    <location>
        <begin position="167"/>
        <end position="240"/>
    </location>
</feature>
<feature type="domain" description="K Homology" evidence="4">
    <location>
        <begin position="338"/>
        <end position="411"/>
    </location>
</feature>
<dbReference type="SMART" id="SM00322">
    <property type="entry name" value="KH"/>
    <property type="match status" value="4"/>
</dbReference>
<protein>
    <recommendedName>
        <fullName evidence="4">K Homology domain-containing protein</fullName>
    </recommendedName>
</protein>
<dbReference type="InParanoid" id="A0A024G497"/>
<evidence type="ECO:0000259" key="4">
    <source>
        <dbReference type="SMART" id="SM00322"/>
    </source>
</evidence>
<dbReference type="STRING" id="65357.A0A024G497"/>
<dbReference type="PROSITE" id="PS50084">
    <property type="entry name" value="KH_TYPE_1"/>
    <property type="match status" value="4"/>
</dbReference>
<dbReference type="Proteomes" id="UP000053237">
    <property type="component" value="Unassembled WGS sequence"/>
</dbReference>
<dbReference type="InterPro" id="IPR055256">
    <property type="entry name" value="KH_1_KHDC4/BBP-like"/>
</dbReference>
<evidence type="ECO:0000313" key="5">
    <source>
        <dbReference type="EMBL" id="CCI41586.1"/>
    </source>
</evidence>
<dbReference type="InterPro" id="IPR004087">
    <property type="entry name" value="KH_dom"/>
</dbReference>
<accession>A0A024G497</accession>
<dbReference type="AlphaFoldDB" id="A0A024G497"/>
<evidence type="ECO:0000256" key="1">
    <source>
        <dbReference type="ARBA" id="ARBA00022737"/>
    </source>
</evidence>
<feature type="compositionally biased region" description="Low complexity" evidence="3">
    <location>
        <begin position="470"/>
        <end position="485"/>
    </location>
</feature>
<dbReference type="EMBL" id="CAIX01000021">
    <property type="protein sequence ID" value="CCI41586.1"/>
    <property type="molecule type" value="Genomic_DNA"/>
</dbReference>
<evidence type="ECO:0000256" key="2">
    <source>
        <dbReference type="PROSITE-ProRule" id="PRU00117"/>
    </source>
</evidence>
<keyword evidence="2" id="KW-0694">RNA-binding</keyword>
<evidence type="ECO:0000313" key="6">
    <source>
        <dbReference type="Proteomes" id="UP000053237"/>
    </source>
</evidence>
<dbReference type="Gene3D" id="3.30.1370.10">
    <property type="entry name" value="K Homology domain, type 1"/>
    <property type="match status" value="4"/>
</dbReference>
<dbReference type="CDD" id="cd02395">
    <property type="entry name" value="KH-I_BBP"/>
    <property type="match status" value="1"/>
</dbReference>
<dbReference type="GO" id="GO:0003723">
    <property type="term" value="F:RNA binding"/>
    <property type="evidence" value="ECO:0007669"/>
    <property type="project" value="UniProtKB-UniRule"/>
</dbReference>
<evidence type="ECO:0000256" key="3">
    <source>
        <dbReference type="SAM" id="MobiDB-lite"/>
    </source>
</evidence>
<feature type="region of interest" description="Disordered" evidence="3">
    <location>
        <begin position="467"/>
        <end position="488"/>
    </location>
</feature>
<dbReference type="CDD" id="cd00105">
    <property type="entry name" value="KH-I"/>
    <property type="match status" value="2"/>
</dbReference>
<dbReference type="PANTHER" id="PTHR10288">
    <property type="entry name" value="KH DOMAIN CONTAINING RNA BINDING PROTEIN"/>
    <property type="match status" value="1"/>
</dbReference>
<feature type="region of interest" description="Disordered" evidence="3">
    <location>
        <begin position="530"/>
        <end position="556"/>
    </location>
</feature>
<dbReference type="InterPro" id="IPR036612">
    <property type="entry name" value="KH_dom_type_1_sf"/>
</dbReference>
<dbReference type="Pfam" id="PF22675">
    <property type="entry name" value="KH-I_KHDC4-BBP"/>
    <property type="match status" value="1"/>
</dbReference>
<keyword evidence="6" id="KW-1185">Reference proteome</keyword>
<sequence>MGNCMFSSIYPFQLPLRIPPLVREFALMSYRNYALKHPSLEKKRKKVYIPVDKYPDINFMGLLIGPRGSNQKRMEDESGAKILIRGKGSSKDAFGDPDENDELHVLITAESDEAIARAQVSIEEILFNPQQAMKLKQEQLRKVAELKGAGIDGGNEFGHYGPGSADGSKAYQMPVPRTYVGYIIGRGGETIRDLQARSGAHIQIVREEEGAAFTPERFVSIAGTEDAVESAKKLIQNLLDERANGGGGGDDARYGGTNPDGSETLEILVPNDRVGLVIGRGGATIRSIQVRTGTNITVPQTPDASNPTMRKITVKGTVEAKDAAKNEILGLIQENHNSGSTIYMQVPNDRVGVVIGKKGDTIKGIQDRNTVRVQIPQVPDVGSNPPVRTISIHGAPESLQRAKEEIDSVILQGAGQTGNSYGSQYENYYNYGTGYDQYATDPQYAGYTQAQYEAYCQQYYQGALTNPPGDTEGAADTTQTTATVDPNDPNAYWNGFYEYAAYYGIDAANAAWGVTGTAAQETADAYNQYQQSAEAAPAEANAEAHAEALDPQIESN</sequence>
<name>A0A024G497_9STRA</name>
<dbReference type="Pfam" id="PF00013">
    <property type="entry name" value="KH_1"/>
    <property type="match status" value="3"/>
</dbReference>
<feature type="domain" description="K Homology" evidence="4">
    <location>
        <begin position="261"/>
        <end position="333"/>
    </location>
</feature>